<dbReference type="InterPro" id="IPR052929">
    <property type="entry name" value="RNase_H-like_EbsB-rel"/>
</dbReference>
<dbReference type="InterPro" id="IPR044730">
    <property type="entry name" value="RNase_H-like_dom_plant"/>
</dbReference>
<sequence>MRVKWDIPKEVEFRRTGEDWLENLLLPQSASIRSNILLILWKAWSLRNNTILGDGKDTVTGAVHQLLRLGEDLLTAEQVANVPHSKQATTLFDQRTSKLVPLKNNRWIAPAVGYVKINCDAVFLKDSGDTWGGAVARDHRGSVHLSVGRRLNQCSSVEEAEAAAALMGMSKLSNVYGGPIILEVDCAAVGRNLLSADSCKSSCYATIADIKKTSNAFQRFEVRVINRAQNELAH</sequence>
<protein>
    <recommendedName>
        <fullName evidence="1">RNase H type-1 domain-containing protein</fullName>
    </recommendedName>
</protein>
<dbReference type="Proteomes" id="UP000324705">
    <property type="component" value="Chromosome 4B"/>
</dbReference>
<reference evidence="2 3" key="1">
    <citation type="submission" date="2017-09" db="EMBL/GenBank/DDBJ databases">
        <authorList>
            <consortium name="International Durum Wheat Genome Sequencing Consortium (IDWGSC)"/>
            <person name="Milanesi L."/>
        </authorList>
    </citation>
    <scope>NUCLEOTIDE SEQUENCE [LARGE SCALE GENOMIC DNA]</scope>
    <source>
        <strain evidence="3">cv. Svevo</strain>
    </source>
</reference>
<dbReference type="PANTHER" id="PTHR47074">
    <property type="entry name" value="BNAC02G40300D PROTEIN"/>
    <property type="match status" value="1"/>
</dbReference>
<dbReference type="EMBL" id="LT934118">
    <property type="protein sequence ID" value="VAI07853.1"/>
    <property type="molecule type" value="Genomic_DNA"/>
</dbReference>
<dbReference type="InterPro" id="IPR002156">
    <property type="entry name" value="RNaseH_domain"/>
</dbReference>
<feature type="domain" description="RNase H type-1" evidence="1">
    <location>
        <begin position="118"/>
        <end position="234"/>
    </location>
</feature>
<name>A0A9R0WF12_TRITD</name>
<dbReference type="Pfam" id="PF13456">
    <property type="entry name" value="RVT_3"/>
    <property type="match status" value="1"/>
</dbReference>
<dbReference type="CDD" id="cd06222">
    <property type="entry name" value="RNase_H_like"/>
    <property type="match status" value="1"/>
</dbReference>
<evidence type="ECO:0000313" key="3">
    <source>
        <dbReference type="Proteomes" id="UP000324705"/>
    </source>
</evidence>
<gene>
    <name evidence="2" type="ORF">TRITD_4Bv1G139180</name>
</gene>
<dbReference type="GO" id="GO:0004523">
    <property type="term" value="F:RNA-DNA hybrid ribonuclease activity"/>
    <property type="evidence" value="ECO:0007669"/>
    <property type="project" value="InterPro"/>
</dbReference>
<keyword evidence="3" id="KW-1185">Reference proteome</keyword>
<accession>A0A9R0WF12</accession>
<organism evidence="2 3">
    <name type="scientific">Triticum turgidum subsp. durum</name>
    <name type="common">Durum wheat</name>
    <name type="synonym">Triticum durum</name>
    <dbReference type="NCBI Taxonomy" id="4567"/>
    <lineage>
        <taxon>Eukaryota</taxon>
        <taxon>Viridiplantae</taxon>
        <taxon>Streptophyta</taxon>
        <taxon>Embryophyta</taxon>
        <taxon>Tracheophyta</taxon>
        <taxon>Spermatophyta</taxon>
        <taxon>Magnoliopsida</taxon>
        <taxon>Liliopsida</taxon>
        <taxon>Poales</taxon>
        <taxon>Poaceae</taxon>
        <taxon>BOP clade</taxon>
        <taxon>Pooideae</taxon>
        <taxon>Triticodae</taxon>
        <taxon>Triticeae</taxon>
        <taxon>Triticinae</taxon>
        <taxon>Triticum</taxon>
    </lineage>
</organism>
<dbReference type="InterPro" id="IPR036397">
    <property type="entry name" value="RNaseH_sf"/>
</dbReference>
<dbReference type="GO" id="GO:0003676">
    <property type="term" value="F:nucleic acid binding"/>
    <property type="evidence" value="ECO:0007669"/>
    <property type="project" value="InterPro"/>
</dbReference>
<dbReference type="PANTHER" id="PTHR47074:SF11">
    <property type="entry name" value="REVERSE TRANSCRIPTASE-LIKE PROTEIN"/>
    <property type="match status" value="1"/>
</dbReference>
<dbReference type="Gene3D" id="3.30.420.10">
    <property type="entry name" value="Ribonuclease H-like superfamily/Ribonuclease H"/>
    <property type="match status" value="1"/>
</dbReference>
<evidence type="ECO:0000259" key="1">
    <source>
        <dbReference type="Pfam" id="PF13456"/>
    </source>
</evidence>
<proteinExistence type="predicted"/>
<dbReference type="Gramene" id="TRITD4Bv1G139180.1">
    <property type="protein sequence ID" value="TRITD4Bv1G139180.1"/>
    <property type="gene ID" value="TRITD4Bv1G139180"/>
</dbReference>
<evidence type="ECO:0000313" key="2">
    <source>
        <dbReference type="EMBL" id="VAI07853.1"/>
    </source>
</evidence>
<dbReference type="AlphaFoldDB" id="A0A9R0WF12"/>